<evidence type="ECO:0000313" key="3">
    <source>
        <dbReference type="Proteomes" id="UP000789342"/>
    </source>
</evidence>
<feature type="region of interest" description="Disordered" evidence="1">
    <location>
        <begin position="21"/>
        <end position="48"/>
    </location>
</feature>
<gene>
    <name evidence="2" type="ORF">AMORRO_LOCUS7117</name>
</gene>
<sequence length="72" mass="8928">QLKKEVMNHKEVITPNVKEDLKPQRRKRRIERKQKMEKSNFEKPEVSRKLKKKKNICVRKIRYGEREKPKQE</sequence>
<organism evidence="2 3">
    <name type="scientific">Acaulospora morrowiae</name>
    <dbReference type="NCBI Taxonomy" id="94023"/>
    <lineage>
        <taxon>Eukaryota</taxon>
        <taxon>Fungi</taxon>
        <taxon>Fungi incertae sedis</taxon>
        <taxon>Mucoromycota</taxon>
        <taxon>Glomeromycotina</taxon>
        <taxon>Glomeromycetes</taxon>
        <taxon>Diversisporales</taxon>
        <taxon>Acaulosporaceae</taxon>
        <taxon>Acaulospora</taxon>
    </lineage>
</organism>
<feature type="compositionally biased region" description="Basic and acidic residues" evidence="1">
    <location>
        <begin position="33"/>
        <end position="48"/>
    </location>
</feature>
<protein>
    <submittedName>
        <fullName evidence="2">2206_t:CDS:1</fullName>
    </submittedName>
</protein>
<dbReference type="Proteomes" id="UP000789342">
    <property type="component" value="Unassembled WGS sequence"/>
</dbReference>
<name>A0A9N9C2R1_9GLOM</name>
<evidence type="ECO:0000313" key="2">
    <source>
        <dbReference type="EMBL" id="CAG8585721.1"/>
    </source>
</evidence>
<reference evidence="2" key="1">
    <citation type="submission" date="2021-06" db="EMBL/GenBank/DDBJ databases">
        <authorList>
            <person name="Kallberg Y."/>
            <person name="Tangrot J."/>
            <person name="Rosling A."/>
        </authorList>
    </citation>
    <scope>NUCLEOTIDE SEQUENCE</scope>
    <source>
        <strain evidence="2">CL551</strain>
    </source>
</reference>
<feature type="non-terminal residue" evidence="2">
    <location>
        <position position="1"/>
    </location>
</feature>
<evidence type="ECO:0000256" key="1">
    <source>
        <dbReference type="SAM" id="MobiDB-lite"/>
    </source>
</evidence>
<dbReference type="AlphaFoldDB" id="A0A9N9C2R1"/>
<comment type="caution">
    <text evidence="2">The sequence shown here is derived from an EMBL/GenBank/DDBJ whole genome shotgun (WGS) entry which is preliminary data.</text>
</comment>
<keyword evidence="3" id="KW-1185">Reference proteome</keyword>
<accession>A0A9N9C2R1</accession>
<proteinExistence type="predicted"/>
<dbReference type="EMBL" id="CAJVPV010005147">
    <property type="protein sequence ID" value="CAG8585721.1"/>
    <property type="molecule type" value="Genomic_DNA"/>
</dbReference>